<dbReference type="Proteomes" id="UP000218231">
    <property type="component" value="Unassembled WGS sequence"/>
</dbReference>
<protein>
    <submittedName>
        <fullName evidence="2">Uncharacterized protein</fullName>
    </submittedName>
</protein>
<sequence length="166" mass="18957">MMMAPLQPNQMRRDWRGINSSTRVYMQRDYEISDDLQRKRIEVLENRYGGRSRAHHAATVIQRAFRDWRMKNRWRQITQTNAHRVVSLPRLGQANRIRSSSRQTSLANGCGSRYPPSISLSAQLRAARSAHLSPSRSAVLTNSRRSPPSPAPSKSHPINHSTTMIG</sequence>
<keyword evidence="3" id="KW-1185">Reference proteome</keyword>
<dbReference type="STRING" id="2018661.A0A2A2K3K0"/>
<evidence type="ECO:0000313" key="3">
    <source>
        <dbReference type="Proteomes" id="UP000218231"/>
    </source>
</evidence>
<name>A0A2A2K3K0_9BILA</name>
<gene>
    <name evidence="2" type="ORF">WR25_02960</name>
</gene>
<comment type="caution">
    <text evidence="2">The sequence shown here is derived from an EMBL/GenBank/DDBJ whole genome shotgun (WGS) entry which is preliminary data.</text>
</comment>
<accession>A0A2A2K3K0</accession>
<proteinExistence type="predicted"/>
<dbReference type="PROSITE" id="PS50096">
    <property type="entry name" value="IQ"/>
    <property type="match status" value="1"/>
</dbReference>
<dbReference type="AlphaFoldDB" id="A0A2A2K3K0"/>
<evidence type="ECO:0000256" key="1">
    <source>
        <dbReference type="SAM" id="MobiDB-lite"/>
    </source>
</evidence>
<reference evidence="2 3" key="1">
    <citation type="journal article" date="2017" name="Curr. Biol.">
        <title>Genome architecture and evolution of a unichromosomal asexual nematode.</title>
        <authorList>
            <person name="Fradin H."/>
            <person name="Zegar C."/>
            <person name="Gutwein M."/>
            <person name="Lucas J."/>
            <person name="Kovtun M."/>
            <person name="Corcoran D."/>
            <person name="Baugh L.R."/>
            <person name="Kiontke K."/>
            <person name="Gunsalus K."/>
            <person name="Fitch D.H."/>
            <person name="Piano F."/>
        </authorList>
    </citation>
    <scope>NUCLEOTIDE SEQUENCE [LARGE SCALE GENOMIC DNA]</scope>
    <source>
        <strain evidence="2">PF1309</strain>
    </source>
</reference>
<organism evidence="2 3">
    <name type="scientific">Diploscapter pachys</name>
    <dbReference type="NCBI Taxonomy" id="2018661"/>
    <lineage>
        <taxon>Eukaryota</taxon>
        <taxon>Metazoa</taxon>
        <taxon>Ecdysozoa</taxon>
        <taxon>Nematoda</taxon>
        <taxon>Chromadorea</taxon>
        <taxon>Rhabditida</taxon>
        <taxon>Rhabditina</taxon>
        <taxon>Rhabditomorpha</taxon>
        <taxon>Rhabditoidea</taxon>
        <taxon>Rhabditidae</taxon>
        <taxon>Diploscapter</taxon>
    </lineage>
</organism>
<evidence type="ECO:0000313" key="2">
    <source>
        <dbReference type="EMBL" id="PAV68501.1"/>
    </source>
</evidence>
<feature type="region of interest" description="Disordered" evidence="1">
    <location>
        <begin position="129"/>
        <end position="166"/>
    </location>
</feature>
<dbReference type="OrthoDB" id="5875065at2759"/>
<dbReference type="EMBL" id="LIAE01009741">
    <property type="protein sequence ID" value="PAV68501.1"/>
    <property type="molecule type" value="Genomic_DNA"/>
</dbReference>